<name>A0AAD4XJ07_9MAGN</name>
<dbReference type="EMBL" id="JAJJMB010009193">
    <property type="protein sequence ID" value="KAI3915074.1"/>
    <property type="molecule type" value="Genomic_DNA"/>
</dbReference>
<keyword evidence="2" id="KW-1185">Reference proteome</keyword>
<dbReference type="Proteomes" id="UP001202328">
    <property type="component" value="Unassembled WGS sequence"/>
</dbReference>
<sequence length="70" mass="8331">ERTAGNERTINILLKDCDLWKQQKKIEKSDENKVENPRTSVGRLFRKLPPLETMECFQDYRDIIETAFMV</sequence>
<proteinExistence type="predicted"/>
<accession>A0AAD4XJ07</accession>
<protein>
    <submittedName>
        <fullName evidence="1">Uncharacterized protein</fullName>
    </submittedName>
</protein>
<evidence type="ECO:0000313" key="1">
    <source>
        <dbReference type="EMBL" id="KAI3915074.1"/>
    </source>
</evidence>
<comment type="caution">
    <text evidence="1">The sequence shown here is derived from an EMBL/GenBank/DDBJ whole genome shotgun (WGS) entry which is preliminary data.</text>
</comment>
<dbReference type="AlphaFoldDB" id="A0AAD4XJ07"/>
<gene>
    <name evidence="1" type="ORF">MKW98_011973</name>
</gene>
<feature type="non-terminal residue" evidence="1">
    <location>
        <position position="70"/>
    </location>
</feature>
<evidence type="ECO:0000313" key="2">
    <source>
        <dbReference type="Proteomes" id="UP001202328"/>
    </source>
</evidence>
<organism evidence="1 2">
    <name type="scientific">Papaver atlanticum</name>
    <dbReference type="NCBI Taxonomy" id="357466"/>
    <lineage>
        <taxon>Eukaryota</taxon>
        <taxon>Viridiplantae</taxon>
        <taxon>Streptophyta</taxon>
        <taxon>Embryophyta</taxon>
        <taxon>Tracheophyta</taxon>
        <taxon>Spermatophyta</taxon>
        <taxon>Magnoliopsida</taxon>
        <taxon>Ranunculales</taxon>
        <taxon>Papaveraceae</taxon>
        <taxon>Papaveroideae</taxon>
        <taxon>Papaver</taxon>
    </lineage>
</organism>
<feature type="non-terminal residue" evidence="1">
    <location>
        <position position="1"/>
    </location>
</feature>
<reference evidence="1" key="1">
    <citation type="submission" date="2022-04" db="EMBL/GenBank/DDBJ databases">
        <title>A functionally conserved STORR gene fusion in Papaver species that diverged 16.8 million years ago.</title>
        <authorList>
            <person name="Catania T."/>
        </authorList>
    </citation>
    <scope>NUCLEOTIDE SEQUENCE</scope>
    <source>
        <strain evidence="1">S-188037</strain>
    </source>
</reference>